<keyword evidence="1" id="KW-0694">RNA-binding</keyword>
<feature type="domain" description="RRM" evidence="2">
    <location>
        <begin position="19"/>
        <end position="96"/>
    </location>
</feature>
<comment type="caution">
    <text evidence="3">The sequence shown here is derived from an EMBL/GenBank/DDBJ whole genome shotgun (WGS) entry which is preliminary data.</text>
</comment>
<gene>
    <name evidence="3" type="ORF">V6N12_016077</name>
</gene>
<dbReference type="SUPFAM" id="SSF54928">
    <property type="entry name" value="RNA-binding domain, RBD"/>
    <property type="match status" value="1"/>
</dbReference>
<dbReference type="Gene3D" id="3.30.70.330">
    <property type="match status" value="1"/>
</dbReference>
<reference evidence="3 4" key="1">
    <citation type="journal article" date="2024" name="G3 (Bethesda)">
        <title>Genome assembly of Hibiscus sabdariffa L. provides insights into metabolisms of medicinal natural products.</title>
        <authorList>
            <person name="Kim T."/>
        </authorList>
    </citation>
    <scope>NUCLEOTIDE SEQUENCE [LARGE SCALE GENOMIC DNA]</scope>
    <source>
        <strain evidence="3">TK-2024</strain>
        <tissue evidence="3">Old leaves</tissue>
    </source>
</reference>
<dbReference type="CDD" id="cd00590">
    <property type="entry name" value="RRM_SF"/>
    <property type="match status" value="1"/>
</dbReference>
<dbReference type="PROSITE" id="PS50102">
    <property type="entry name" value="RRM"/>
    <property type="match status" value="1"/>
</dbReference>
<organism evidence="3 4">
    <name type="scientific">Hibiscus sabdariffa</name>
    <name type="common">roselle</name>
    <dbReference type="NCBI Taxonomy" id="183260"/>
    <lineage>
        <taxon>Eukaryota</taxon>
        <taxon>Viridiplantae</taxon>
        <taxon>Streptophyta</taxon>
        <taxon>Embryophyta</taxon>
        <taxon>Tracheophyta</taxon>
        <taxon>Spermatophyta</taxon>
        <taxon>Magnoliopsida</taxon>
        <taxon>eudicotyledons</taxon>
        <taxon>Gunneridae</taxon>
        <taxon>Pentapetalae</taxon>
        <taxon>rosids</taxon>
        <taxon>malvids</taxon>
        <taxon>Malvales</taxon>
        <taxon>Malvaceae</taxon>
        <taxon>Malvoideae</taxon>
        <taxon>Hibiscus</taxon>
    </lineage>
</organism>
<sequence length="413" mass="44938">MVNSGDQNGTGRDGRKQVWTLFVWNLSNGLHWKGLCQCFDRHGVVVDAFIPVKRAFDGTRFGFVCMASRVDALRAIERLDGFMLYGSWVKVLFAARATRDSFWRRKKGSLPRPPDSPQGVVGAVTAAMGIAESRVVSPYRSVEGIVDDAKLAILQTCAIGWVKEAVPIRVLAQEMAAAGLQGFELVWVAGSMVLLYFSSMELRDGLLVSTEVTVQGSVYAVVIQEAELVRVSTVEDRDVEFESEMEEKSNEVRVASPQLNMPSKQVRVVSPCWHINQLWDSVGGGVVGGILDPWKWWQGVLPEIGLMGAVRVCVVLVMLRLQLARVSSPPSAVVGVAKAALAPVLGVVSGGIRKVKSVNCLVEALTSPEQRQVVAAACSRKGRGRLVKNRVLIEFGSDIVNASLTDSDIQESM</sequence>
<dbReference type="EMBL" id="JBBPBM010000511">
    <property type="protein sequence ID" value="KAK8494652.1"/>
    <property type="molecule type" value="Genomic_DNA"/>
</dbReference>
<evidence type="ECO:0000259" key="2">
    <source>
        <dbReference type="PROSITE" id="PS50102"/>
    </source>
</evidence>
<keyword evidence="4" id="KW-1185">Reference proteome</keyword>
<accession>A0ABR2ALT4</accession>
<dbReference type="InterPro" id="IPR035979">
    <property type="entry name" value="RBD_domain_sf"/>
</dbReference>
<evidence type="ECO:0000256" key="1">
    <source>
        <dbReference type="PROSITE-ProRule" id="PRU00176"/>
    </source>
</evidence>
<dbReference type="SMART" id="SM00360">
    <property type="entry name" value="RRM"/>
    <property type="match status" value="1"/>
</dbReference>
<dbReference type="InterPro" id="IPR012677">
    <property type="entry name" value="Nucleotide-bd_a/b_plait_sf"/>
</dbReference>
<proteinExistence type="predicted"/>
<dbReference type="Pfam" id="PF00076">
    <property type="entry name" value="RRM_1"/>
    <property type="match status" value="1"/>
</dbReference>
<dbReference type="InterPro" id="IPR000504">
    <property type="entry name" value="RRM_dom"/>
</dbReference>
<protein>
    <recommendedName>
        <fullName evidence="2">RRM domain-containing protein</fullName>
    </recommendedName>
</protein>
<name>A0ABR2ALT4_9ROSI</name>
<dbReference type="Proteomes" id="UP001472677">
    <property type="component" value="Unassembled WGS sequence"/>
</dbReference>
<evidence type="ECO:0000313" key="3">
    <source>
        <dbReference type="EMBL" id="KAK8494652.1"/>
    </source>
</evidence>
<evidence type="ECO:0000313" key="4">
    <source>
        <dbReference type="Proteomes" id="UP001472677"/>
    </source>
</evidence>